<reference evidence="1" key="1">
    <citation type="journal article" date="2023" name="Mol. Phylogenet. Evol.">
        <title>Genome-scale phylogeny and comparative genomics of the fungal order Sordariales.</title>
        <authorList>
            <person name="Hensen N."/>
            <person name="Bonometti L."/>
            <person name="Westerberg I."/>
            <person name="Brannstrom I.O."/>
            <person name="Guillou S."/>
            <person name="Cros-Aarteil S."/>
            <person name="Calhoun S."/>
            <person name="Haridas S."/>
            <person name="Kuo A."/>
            <person name="Mondo S."/>
            <person name="Pangilinan J."/>
            <person name="Riley R."/>
            <person name="LaButti K."/>
            <person name="Andreopoulos B."/>
            <person name="Lipzen A."/>
            <person name="Chen C."/>
            <person name="Yan M."/>
            <person name="Daum C."/>
            <person name="Ng V."/>
            <person name="Clum A."/>
            <person name="Steindorff A."/>
            <person name="Ohm R.A."/>
            <person name="Martin F."/>
            <person name="Silar P."/>
            <person name="Natvig D.O."/>
            <person name="Lalanne C."/>
            <person name="Gautier V."/>
            <person name="Ament-Velasquez S.L."/>
            <person name="Kruys A."/>
            <person name="Hutchinson M.I."/>
            <person name="Powell A.J."/>
            <person name="Barry K."/>
            <person name="Miller A.N."/>
            <person name="Grigoriev I.V."/>
            <person name="Debuchy R."/>
            <person name="Gladieux P."/>
            <person name="Hiltunen Thoren M."/>
            <person name="Johannesson H."/>
        </authorList>
    </citation>
    <scope>NUCLEOTIDE SEQUENCE</scope>
    <source>
        <strain evidence="1">PSN309</strain>
    </source>
</reference>
<evidence type="ECO:0000313" key="1">
    <source>
        <dbReference type="EMBL" id="KAK4186522.1"/>
    </source>
</evidence>
<evidence type="ECO:0008006" key="3">
    <source>
        <dbReference type="Google" id="ProtNLM"/>
    </source>
</evidence>
<organism evidence="1 2">
    <name type="scientific">Podospora australis</name>
    <dbReference type="NCBI Taxonomy" id="1536484"/>
    <lineage>
        <taxon>Eukaryota</taxon>
        <taxon>Fungi</taxon>
        <taxon>Dikarya</taxon>
        <taxon>Ascomycota</taxon>
        <taxon>Pezizomycotina</taxon>
        <taxon>Sordariomycetes</taxon>
        <taxon>Sordariomycetidae</taxon>
        <taxon>Sordariales</taxon>
        <taxon>Podosporaceae</taxon>
        <taxon>Podospora</taxon>
    </lineage>
</organism>
<sequence>MSFLYHVSRCIEGTSPGPYVEKLSPVLMKLIAVRDLEHDRQPEDIPASFVERFKPFDQGDNLHLSFAYLASCFARVRLGIMSETELLARESSDPSGNLQALSRFRALLEKNLCEHDSHQEKCIRRILIVLYGPRLYYCDKPFCESFTRGFETARIRDDHVKLHSRSYKCHESNCPFVSIGFRTESKLNKHTAKAYATMQILSTHQSVGSWWGAMLPEDKYLVLEDVVMHILTLSITAYNSPTSSSPYSPGR</sequence>
<reference evidence="1" key="2">
    <citation type="submission" date="2023-05" db="EMBL/GenBank/DDBJ databases">
        <authorList>
            <consortium name="Lawrence Berkeley National Laboratory"/>
            <person name="Steindorff A."/>
            <person name="Hensen N."/>
            <person name="Bonometti L."/>
            <person name="Westerberg I."/>
            <person name="Brannstrom I.O."/>
            <person name="Guillou S."/>
            <person name="Cros-Aarteil S."/>
            <person name="Calhoun S."/>
            <person name="Haridas S."/>
            <person name="Kuo A."/>
            <person name="Mondo S."/>
            <person name="Pangilinan J."/>
            <person name="Riley R."/>
            <person name="Labutti K."/>
            <person name="Andreopoulos B."/>
            <person name="Lipzen A."/>
            <person name="Chen C."/>
            <person name="Yanf M."/>
            <person name="Daum C."/>
            <person name="Ng V."/>
            <person name="Clum A."/>
            <person name="Ohm R."/>
            <person name="Martin F."/>
            <person name="Silar P."/>
            <person name="Natvig D."/>
            <person name="Lalanne C."/>
            <person name="Gautier V."/>
            <person name="Ament-Velasquez S.L."/>
            <person name="Kruys A."/>
            <person name="Hutchinson M.I."/>
            <person name="Powell A.J."/>
            <person name="Barry K."/>
            <person name="Miller A.N."/>
            <person name="Grigoriev I.V."/>
            <person name="Debuchy R."/>
            <person name="Gladieux P."/>
            <person name="Thoren M.H."/>
            <person name="Johannesson H."/>
        </authorList>
    </citation>
    <scope>NUCLEOTIDE SEQUENCE</scope>
    <source>
        <strain evidence="1">PSN309</strain>
    </source>
</reference>
<protein>
    <recommendedName>
        <fullName evidence="3">C2H2-type domain-containing protein</fullName>
    </recommendedName>
</protein>
<dbReference type="AlphaFoldDB" id="A0AAN6WUJ3"/>
<dbReference type="EMBL" id="MU864422">
    <property type="protein sequence ID" value="KAK4186522.1"/>
    <property type="molecule type" value="Genomic_DNA"/>
</dbReference>
<proteinExistence type="predicted"/>
<evidence type="ECO:0000313" key="2">
    <source>
        <dbReference type="Proteomes" id="UP001302126"/>
    </source>
</evidence>
<comment type="caution">
    <text evidence="1">The sequence shown here is derived from an EMBL/GenBank/DDBJ whole genome shotgun (WGS) entry which is preliminary data.</text>
</comment>
<accession>A0AAN6WUJ3</accession>
<name>A0AAN6WUJ3_9PEZI</name>
<gene>
    <name evidence="1" type="ORF">QBC35DRAFT_501135</name>
</gene>
<dbReference type="Proteomes" id="UP001302126">
    <property type="component" value="Unassembled WGS sequence"/>
</dbReference>
<keyword evidence="2" id="KW-1185">Reference proteome</keyword>